<dbReference type="Pfam" id="PF17762">
    <property type="entry name" value="HTH_ParB"/>
    <property type="match status" value="1"/>
</dbReference>
<dbReference type="Pfam" id="PF02195">
    <property type="entry name" value="ParB_N"/>
    <property type="match status" value="1"/>
</dbReference>
<feature type="region of interest" description="Disordered" evidence="6">
    <location>
        <begin position="1"/>
        <end position="26"/>
    </location>
</feature>
<dbReference type="GO" id="GO:0045881">
    <property type="term" value="P:positive regulation of sporulation resulting in formation of a cellular spore"/>
    <property type="evidence" value="ECO:0007669"/>
    <property type="project" value="TreeGrafter"/>
</dbReference>
<organism evidence="8 9">
    <name type="scientific">Salinisphaera shabanensis E1L3A</name>
    <dbReference type="NCBI Taxonomy" id="1033802"/>
    <lineage>
        <taxon>Bacteria</taxon>
        <taxon>Pseudomonadati</taxon>
        <taxon>Pseudomonadota</taxon>
        <taxon>Gammaproteobacteria</taxon>
        <taxon>Salinisphaerales</taxon>
        <taxon>Salinisphaeraceae</taxon>
        <taxon>Salinisphaera</taxon>
    </lineage>
</organism>
<reference evidence="8 9" key="2">
    <citation type="journal article" date="2013" name="PLoS ONE">
        <title>INDIGO - INtegrated Data Warehouse of MIcrobial GenOmes with Examples from the Red Sea Extremophiles.</title>
        <authorList>
            <person name="Alam I."/>
            <person name="Antunes A."/>
            <person name="Kamau A.A."/>
            <person name="Ba Alawi W."/>
            <person name="Kalkatawi M."/>
            <person name="Stingl U."/>
            <person name="Bajic V.B."/>
        </authorList>
    </citation>
    <scope>NUCLEOTIDE SEQUENCE [LARGE SCALE GENOMIC DNA]</scope>
    <source>
        <strain evidence="8 9">E1L3A</strain>
    </source>
</reference>
<dbReference type="InterPro" id="IPR004437">
    <property type="entry name" value="ParB/RepB/Spo0J"/>
</dbReference>
<evidence type="ECO:0000313" key="9">
    <source>
        <dbReference type="Proteomes" id="UP000006242"/>
    </source>
</evidence>
<dbReference type="GO" id="GO:0003677">
    <property type="term" value="F:DNA binding"/>
    <property type="evidence" value="ECO:0007669"/>
    <property type="project" value="UniProtKB-KW"/>
</dbReference>
<dbReference type="CDD" id="cd16393">
    <property type="entry name" value="SPO0J_N"/>
    <property type="match status" value="1"/>
</dbReference>
<evidence type="ECO:0000256" key="5">
    <source>
        <dbReference type="ARBA" id="ARBA00025472"/>
    </source>
</evidence>
<gene>
    <name evidence="8" type="primary">spoOJ</name>
    <name evidence="8" type="ORF">SSPSH_002243</name>
</gene>
<dbReference type="Gene3D" id="1.10.10.2830">
    <property type="match status" value="1"/>
</dbReference>
<keyword evidence="9" id="KW-1185">Reference proteome</keyword>
<sequence>MAQKKRGLGRGLESLLSNDFDDTPQTGSELVELELDALRPGRYQPRRDMDAEALEALAQSIRTQGVVQPLVVREADGGYEIVAGERRWRAARLAGLDSVPAVVRPMADEAAMAVALIENIQREDLNPLEEAAALRRLIEECGMTHAACAQAVGRSRASVSNLLRLAELVPEAQALLRAGDIQMGHARALLGAPNALQADLAARVAARQLTVRQTEALVASAMAEKDAEAAPRQSNRLVRFERELGESLGAKVTVRSQRGGRARVVIDYPNAGELDNLLDRLK</sequence>
<dbReference type="InterPro" id="IPR050336">
    <property type="entry name" value="Chromosome_partition/occlusion"/>
</dbReference>
<protein>
    <recommendedName>
        <fullName evidence="2">Probable chromosome-partitioning protein ParB</fullName>
    </recommendedName>
</protein>
<evidence type="ECO:0000256" key="4">
    <source>
        <dbReference type="ARBA" id="ARBA00023125"/>
    </source>
</evidence>
<dbReference type="EMBL" id="AFNV02000015">
    <property type="protein sequence ID" value="ERJ18750.1"/>
    <property type="molecule type" value="Genomic_DNA"/>
</dbReference>
<dbReference type="FunFam" id="3.90.1530.30:FF:000001">
    <property type="entry name" value="Chromosome partitioning protein ParB"/>
    <property type="match status" value="1"/>
</dbReference>
<dbReference type="PANTHER" id="PTHR33375:SF1">
    <property type="entry name" value="CHROMOSOME-PARTITIONING PROTEIN PARB-RELATED"/>
    <property type="match status" value="1"/>
</dbReference>
<dbReference type="InterPro" id="IPR036086">
    <property type="entry name" value="ParB/Sulfiredoxin_sf"/>
</dbReference>
<keyword evidence="4" id="KW-0238">DNA-binding</keyword>
<evidence type="ECO:0000259" key="7">
    <source>
        <dbReference type="SMART" id="SM00470"/>
    </source>
</evidence>
<reference evidence="8 9" key="1">
    <citation type="journal article" date="2011" name="J. Bacteriol.">
        <title>Genome sequence of Salinisphaera shabanensis, a gammaproteobacterium from the harsh, variable environment of the brine-seawater interface of the Shaban Deep in the Red Sea.</title>
        <authorList>
            <person name="Antunes A."/>
            <person name="Alam I."/>
            <person name="Bajic V.B."/>
            <person name="Stingl U."/>
        </authorList>
    </citation>
    <scope>NUCLEOTIDE SEQUENCE [LARGE SCALE GENOMIC DNA]</scope>
    <source>
        <strain evidence="8 9">E1L3A</strain>
    </source>
</reference>
<dbReference type="GO" id="GO:0016874">
    <property type="term" value="F:ligase activity"/>
    <property type="evidence" value="ECO:0007669"/>
    <property type="project" value="UniProtKB-KW"/>
</dbReference>
<dbReference type="InterPro" id="IPR057240">
    <property type="entry name" value="ParB_dimer_C"/>
</dbReference>
<dbReference type="eggNOG" id="COG1475">
    <property type="taxonomic scope" value="Bacteria"/>
</dbReference>
<evidence type="ECO:0000256" key="1">
    <source>
        <dbReference type="ARBA" id="ARBA00006295"/>
    </source>
</evidence>
<dbReference type="SUPFAM" id="SSF109709">
    <property type="entry name" value="KorB DNA-binding domain-like"/>
    <property type="match status" value="1"/>
</dbReference>
<accession>U2ELE0</accession>
<dbReference type="RefSeq" id="WP_006914538.1">
    <property type="nucleotide sequence ID" value="NZ_AFNV02000015.1"/>
</dbReference>
<dbReference type="PANTHER" id="PTHR33375">
    <property type="entry name" value="CHROMOSOME-PARTITIONING PROTEIN PARB-RELATED"/>
    <property type="match status" value="1"/>
</dbReference>
<comment type="similarity">
    <text evidence="1">Belongs to the ParB family.</text>
</comment>
<dbReference type="InterPro" id="IPR003115">
    <property type="entry name" value="ParB_N"/>
</dbReference>
<dbReference type="InterPro" id="IPR041468">
    <property type="entry name" value="HTH_ParB/Spo0J"/>
</dbReference>
<dbReference type="Gene3D" id="3.90.1530.30">
    <property type="match status" value="1"/>
</dbReference>
<keyword evidence="3" id="KW-0159">Chromosome partition</keyword>
<evidence type="ECO:0000256" key="2">
    <source>
        <dbReference type="ARBA" id="ARBA00022372"/>
    </source>
</evidence>
<dbReference type="NCBIfam" id="TIGR00180">
    <property type="entry name" value="parB_part"/>
    <property type="match status" value="1"/>
</dbReference>
<comment type="function">
    <text evidence="5">Involved in chromosome partition. Localize to both poles of the predivisional cell following completion of DNA replication. Binds to the DNA origin of replication.</text>
</comment>
<evidence type="ECO:0000256" key="6">
    <source>
        <dbReference type="SAM" id="MobiDB-lite"/>
    </source>
</evidence>
<dbReference type="Pfam" id="PF23552">
    <property type="entry name" value="ParB_C"/>
    <property type="match status" value="1"/>
</dbReference>
<dbReference type="Proteomes" id="UP000006242">
    <property type="component" value="Unassembled WGS sequence"/>
</dbReference>
<dbReference type="GO" id="GO:0005694">
    <property type="term" value="C:chromosome"/>
    <property type="evidence" value="ECO:0007669"/>
    <property type="project" value="TreeGrafter"/>
</dbReference>
<name>U2ELE0_9GAMM</name>
<dbReference type="AlphaFoldDB" id="U2ELE0"/>
<dbReference type="FunFam" id="1.10.10.2830:FF:000001">
    <property type="entry name" value="Chromosome partitioning protein ParB"/>
    <property type="match status" value="1"/>
</dbReference>
<dbReference type="SUPFAM" id="SSF110849">
    <property type="entry name" value="ParB/Sulfiredoxin"/>
    <property type="match status" value="1"/>
</dbReference>
<evidence type="ECO:0000313" key="8">
    <source>
        <dbReference type="EMBL" id="ERJ18750.1"/>
    </source>
</evidence>
<feature type="domain" description="ParB-like N-terminal" evidence="7">
    <location>
        <begin position="31"/>
        <end position="120"/>
    </location>
</feature>
<dbReference type="STRING" id="1033802.SSPSH_002243"/>
<keyword evidence="8" id="KW-0436">Ligase</keyword>
<dbReference type="SMART" id="SM00470">
    <property type="entry name" value="ParB"/>
    <property type="match status" value="1"/>
</dbReference>
<proteinExistence type="inferred from homology"/>
<comment type="caution">
    <text evidence="8">The sequence shown here is derived from an EMBL/GenBank/DDBJ whole genome shotgun (WGS) entry which is preliminary data.</text>
</comment>
<dbReference type="OrthoDB" id="9802051at2"/>
<dbReference type="GO" id="GO:0007059">
    <property type="term" value="P:chromosome segregation"/>
    <property type="evidence" value="ECO:0007669"/>
    <property type="project" value="UniProtKB-KW"/>
</dbReference>
<evidence type="ECO:0000256" key="3">
    <source>
        <dbReference type="ARBA" id="ARBA00022829"/>
    </source>
</evidence>